<keyword evidence="2" id="KW-1185">Reference proteome</keyword>
<reference evidence="2" key="1">
    <citation type="journal article" date="2017" name="Cell">
        <title>Insights into land plant evolution garnered from the Marchantia polymorpha genome.</title>
        <authorList>
            <person name="Bowman J.L."/>
            <person name="Kohchi T."/>
            <person name="Yamato K.T."/>
            <person name="Jenkins J."/>
            <person name="Shu S."/>
            <person name="Ishizaki K."/>
            <person name="Yamaoka S."/>
            <person name="Nishihama R."/>
            <person name="Nakamura Y."/>
            <person name="Berger F."/>
            <person name="Adam C."/>
            <person name="Aki S.S."/>
            <person name="Althoff F."/>
            <person name="Araki T."/>
            <person name="Arteaga-Vazquez M.A."/>
            <person name="Balasubrmanian S."/>
            <person name="Barry K."/>
            <person name="Bauer D."/>
            <person name="Boehm C.R."/>
            <person name="Briginshaw L."/>
            <person name="Caballero-Perez J."/>
            <person name="Catarino B."/>
            <person name="Chen F."/>
            <person name="Chiyoda S."/>
            <person name="Chovatia M."/>
            <person name="Davies K.M."/>
            <person name="Delmans M."/>
            <person name="Demura T."/>
            <person name="Dierschke T."/>
            <person name="Dolan L."/>
            <person name="Dorantes-Acosta A.E."/>
            <person name="Eklund D.M."/>
            <person name="Florent S.N."/>
            <person name="Flores-Sandoval E."/>
            <person name="Fujiyama A."/>
            <person name="Fukuzawa H."/>
            <person name="Galik B."/>
            <person name="Grimanelli D."/>
            <person name="Grimwood J."/>
            <person name="Grossniklaus U."/>
            <person name="Hamada T."/>
            <person name="Haseloff J."/>
            <person name="Hetherington A.J."/>
            <person name="Higo A."/>
            <person name="Hirakawa Y."/>
            <person name="Hundley H.N."/>
            <person name="Ikeda Y."/>
            <person name="Inoue K."/>
            <person name="Inoue S.I."/>
            <person name="Ishida S."/>
            <person name="Jia Q."/>
            <person name="Kakita M."/>
            <person name="Kanazawa T."/>
            <person name="Kawai Y."/>
            <person name="Kawashima T."/>
            <person name="Kennedy M."/>
            <person name="Kinose K."/>
            <person name="Kinoshita T."/>
            <person name="Kohara Y."/>
            <person name="Koide E."/>
            <person name="Komatsu K."/>
            <person name="Kopischke S."/>
            <person name="Kubo M."/>
            <person name="Kyozuka J."/>
            <person name="Lagercrantz U."/>
            <person name="Lin S.S."/>
            <person name="Lindquist E."/>
            <person name="Lipzen A.M."/>
            <person name="Lu C.W."/>
            <person name="De Luna E."/>
            <person name="Martienssen R.A."/>
            <person name="Minamino N."/>
            <person name="Mizutani M."/>
            <person name="Mizutani M."/>
            <person name="Mochizuki N."/>
            <person name="Monte I."/>
            <person name="Mosher R."/>
            <person name="Nagasaki H."/>
            <person name="Nakagami H."/>
            <person name="Naramoto S."/>
            <person name="Nishitani K."/>
            <person name="Ohtani M."/>
            <person name="Okamoto T."/>
            <person name="Okumura M."/>
            <person name="Phillips J."/>
            <person name="Pollak B."/>
            <person name="Reinders A."/>
            <person name="Rovekamp M."/>
            <person name="Sano R."/>
            <person name="Sawa S."/>
            <person name="Schmid M.W."/>
            <person name="Shirakawa M."/>
            <person name="Solano R."/>
            <person name="Spunde A."/>
            <person name="Suetsugu N."/>
            <person name="Sugano S."/>
            <person name="Sugiyama A."/>
            <person name="Sun R."/>
            <person name="Suzuki Y."/>
            <person name="Takenaka M."/>
            <person name="Takezawa D."/>
            <person name="Tomogane H."/>
            <person name="Tsuzuki M."/>
            <person name="Ueda T."/>
            <person name="Umeda M."/>
            <person name="Ward J.M."/>
            <person name="Watanabe Y."/>
            <person name="Yazaki K."/>
            <person name="Yokoyama R."/>
            <person name="Yoshitake Y."/>
            <person name="Yotsui I."/>
            <person name="Zachgo S."/>
            <person name="Schmutz J."/>
        </authorList>
    </citation>
    <scope>NUCLEOTIDE SEQUENCE [LARGE SCALE GENOMIC DNA]</scope>
    <source>
        <strain evidence="2">Tak-1</strain>
    </source>
</reference>
<gene>
    <name evidence="1" type="ORF">MARPO_1481s0001</name>
</gene>
<evidence type="ECO:0000313" key="2">
    <source>
        <dbReference type="Proteomes" id="UP000244005"/>
    </source>
</evidence>
<dbReference type="EMBL" id="KZ773832">
    <property type="protein sequence ID" value="PTQ26471.1"/>
    <property type="molecule type" value="Genomic_DNA"/>
</dbReference>
<proteinExistence type="predicted"/>
<dbReference type="Proteomes" id="UP000244005">
    <property type="component" value="Unassembled WGS sequence"/>
</dbReference>
<sequence>MKGANSRMVLSIFRHPQNEAFACERPEKLCRMAEETGLDEIYVEQAEIFI</sequence>
<name>A0A2R6VXX8_MARPO</name>
<accession>A0A2R6VXX8</accession>
<protein>
    <submittedName>
        <fullName evidence="1">Uncharacterized protein</fullName>
    </submittedName>
</protein>
<organism evidence="1 2">
    <name type="scientific">Marchantia polymorpha</name>
    <name type="common">Common liverwort</name>
    <name type="synonym">Marchantia aquatica</name>
    <dbReference type="NCBI Taxonomy" id="3197"/>
    <lineage>
        <taxon>Eukaryota</taxon>
        <taxon>Viridiplantae</taxon>
        <taxon>Streptophyta</taxon>
        <taxon>Embryophyta</taxon>
        <taxon>Marchantiophyta</taxon>
        <taxon>Marchantiopsida</taxon>
        <taxon>Marchantiidae</taxon>
        <taxon>Marchantiales</taxon>
        <taxon>Marchantiaceae</taxon>
        <taxon>Marchantia</taxon>
    </lineage>
</organism>
<dbReference type="AlphaFoldDB" id="A0A2R6VXX8"/>
<evidence type="ECO:0000313" key="1">
    <source>
        <dbReference type="EMBL" id="PTQ26471.1"/>
    </source>
</evidence>
<dbReference type="Gramene" id="Mp6g02880.1">
    <property type="protein sequence ID" value="Mp6g02880.1.cds"/>
    <property type="gene ID" value="Mp6g02880"/>
</dbReference>